<dbReference type="RefSeq" id="WP_243558660.1">
    <property type="nucleotide sequence ID" value="NZ_CP094528.1"/>
</dbReference>
<dbReference type="Proteomes" id="UP000832097">
    <property type="component" value="Chromosome"/>
</dbReference>
<protein>
    <recommendedName>
        <fullName evidence="3">Type II toxin-antitoxin system CcdA family antitoxin</fullName>
    </recommendedName>
</protein>
<accession>A0ABY4C3Y6</accession>
<reference evidence="1 2" key="1">
    <citation type="submission" date="2022-03" db="EMBL/GenBank/DDBJ databases">
        <title>Mucilaginibacter sp. isolated from the gut of Protaetia brevitarsis seulensis larvae.</title>
        <authorList>
            <person name="Won M."/>
            <person name="Kim S.-J."/>
            <person name="Kwon S.-W."/>
        </authorList>
    </citation>
    <scope>NUCLEOTIDE SEQUENCE [LARGE SCALE GENOMIC DNA]</scope>
    <source>
        <strain evidence="1 2">CFWR-12</strain>
    </source>
</reference>
<proteinExistence type="predicted"/>
<keyword evidence="2" id="KW-1185">Reference proteome</keyword>
<dbReference type="EMBL" id="CP094528">
    <property type="protein sequence ID" value="UOE45924.1"/>
    <property type="molecule type" value="Genomic_DNA"/>
</dbReference>
<organism evidence="1 2">
    <name type="scientific">Agromyces larvae</name>
    <dbReference type="NCBI Taxonomy" id="2929802"/>
    <lineage>
        <taxon>Bacteria</taxon>
        <taxon>Bacillati</taxon>
        <taxon>Actinomycetota</taxon>
        <taxon>Actinomycetes</taxon>
        <taxon>Micrococcales</taxon>
        <taxon>Microbacteriaceae</taxon>
        <taxon>Agromyces</taxon>
    </lineage>
</organism>
<name>A0ABY4C3Y6_9MICO</name>
<evidence type="ECO:0000313" key="2">
    <source>
        <dbReference type="Proteomes" id="UP000832097"/>
    </source>
</evidence>
<gene>
    <name evidence="1" type="ORF">MTO99_09345</name>
</gene>
<evidence type="ECO:0008006" key="3">
    <source>
        <dbReference type="Google" id="ProtNLM"/>
    </source>
</evidence>
<sequence>MAETPNHITITVDEDALRAQVQRVIGEELREAAFALRRAADALDPEWIAEHNAWVEADALKRWEAEREEADRG</sequence>
<evidence type="ECO:0000313" key="1">
    <source>
        <dbReference type="EMBL" id="UOE45924.1"/>
    </source>
</evidence>